<accession>A0A3S5CPW9</accession>
<feature type="coiled-coil region" evidence="1">
    <location>
        <begin position="206"/>
        <end position="233"/>
    </location>
</feature>
<name>A0A3S5CPW9_9PLAT</name>
<reference evidence="2" key="1">
    <citation type="submission" date="2018-11" db="EMBL/GenBank/DDBJ databases">
        <authorList>
            <consortium name="Pathogen Informatics"/>
        </authorList>
    </citation>
    <scope>NUCLEOTIDE SEQUENCE</scope>
</reference>
<organism evidence="2 3">
    <name type="scientific">Protopolystoma xenopodis</name>
    <dbReference type="NCBI Taxonomy" id="117903"/>
    <lineage>
        <taxon>Eukaryota</taxon>
        <taxon>Metazoa</taxon>
        <taxon>Spiralia</taxon>
        <taxon>Lophotrochozoa</taxon>
        <taxon>Platyhelminthes</taxon>
        <taxon>Monogenea</taxon>
        <taxon>Polyopisthocotylea</taxon>
        <taxon>Polystomatidea</taxon>
        <taxon>Polystomatidae</taxon>
        <taxon>Protopolystoma</taxon>
    </lineage>
</organism>
<keyword evidence="1" id="KW-0175">Coiled coil</keyword>
<evidence type="ECO:0000313" key="2">
    <source>
        <dbReference type="EMBL" id="VEL26747.1"/>
    </source>
</evidence>
<dbReference type="Proteomes" id="UP000784294">
    <property type="component" value="Unassembled WGS sequence"/>
</dbReference>
<sequence length="427" mass="47462">MHQASLLAVARHRELCFEAELVRDDESETVSPRDHLHDDAVARWQGLLRRLEAARRALQRRQAAWAYVEAGEAEVIGWLDSFESRLERAIAELAVSTSTAVAVAAITRCDVELSEPVKRRLVGLLVETGPDDAKAPESPDGLLDAYRTEVGYHVELVDGLRERIRLDLADRDCCLGLTAGLEARLAALSRAAGRLEAGWHEDTARGHRLRRRLDELRRALETATDELHLLVTREASESSPDEAEGQDGVVSAAVLTCRQVERLLGVQQRALRLRRQIGQLARHAYVTCRRPGWRPGGGRGDETSLVDTLEPASESGEPMVHHEAEALARRLVALTTRARQAGLARHQRVERLYQTGLRQWQAWLQTTEERLDHLVGLELRARQDDRLEGKTAISPEECLLPTISSMSVALCLIDSRTAASQASCSNL</sequence>
<evidence type="ECO:0000313" key="3">
    <source>
        <dbReference type="Proteomes" id="UP000784294"/>
    </source>
</evidence>
<evidence type="ECO:0000256" key="1">
    <source>
        <dbReference type="SAM" id="Coils"/>
    </source>
</evidence>
<gene>
    <name evidence="2" type="ORF">PXEA_LOCUS20187</name>
</gene>
<comment type="caution">
    <text evidence="2">The sequence shown here is derived from an EMBL/GenBank/DDBJ whole genome shotgun (WGS) entry which is preliminary data.</text>
</comment>
<dbReference type="AlphaFoldDB" id="A0A3S5CPW9"/>
<keyword evidence="3" id="KW-1185">Reference proteome</keyword>
<dbReference type="EMBL" id="CAAALY010082400">
    <property type="protein sequence ID" value="VEL26747.1"/>
    <property type="molecule type" value="Genomic_DNA"/>
</dbReference>
<proteinExistence type="predicted"/>
<protein>
    <submittedName>
        <fullName evidence="2">Uncharacterized protein</fullName>
    </submittedName>
</protein>